<proteinExistence type="predicted"/>
<sequence>MLIAPTEITRQTLIPMLSFRLLTVLIIMSESFTAYHAAAQSVGKGNPSWSPNRPIKIDNSYRVAESPSKARRNELASGITPSQYVLCEPCDPVYSEVISDIDMAPMQTCQPGYVCPQPMCVNPGVGVPMAMPMQGMPCQVANPNGSGAWHWELLPGDVIWHSYWAGVKESRMSGFIFEELQDNTTYLDPTLGGRASIVRYGTRYQGRPIGWELQIEGAGMPRINLDVDWDLESSDFRFGVPLIYGEERVQWKLSYYHLSSHLGDEYIKRTGIPASDRVNYARDEIVIGFSFFPRPAWRWYAEAGWAFYADEGADPWEFQFGVDYAQAGPTGARGTPFFAVNGHLRQELDFGGSVTGQAGWLWRGYSGRVLRTGVQYFNGKSSQFAFNGSLEMFEQQIGMGLWYDF</sequence>
<dbReference type="OrthoDB" id="238106at2"/>
<gene>
    <name evidence="1" type="ORF">Pr1d_15320</name>
</gene>
<dbReference type="AlphaFoldDB" id="A0A5B9Q5E6"/>
<dbReference type="RefSeq" id="WP_148072935.1">
    <property type="nucleotide sequence ID" value="NZ_CP042913.1"/>
</dbReference>
<dbReference type="Pfam" id="PF06727">
    <property type="entry name" value="DUF1207"/>
    <property type="match status" value="1"/>
</dbReference>
<accession>A0A5B9Q5E6</accession>
<protein>
    <recommendedName>
        <fullName evidence="3">DUF1207 domain-containing protein</fullName>
    </recommendedName>
</protein>
<organism evidence="1 2">
    <name type="scientific">Bythopirellula goksoeyrii</name>
    <dbReference type="NCBI Taxonomy" id="1400387"/>
    <lineage>
        <taxon>Bacteria</taxon>
        <taxon>Pseudomonadati</taxon>
        <taxon>Planctomycetota</taxon>
        <taxon>Planctomycetia</taxon>
        <taxon>Pirellulales</taxon>
        <taxon>Lacipirellulaceae</taxon>
        <taxon>Bythopirellula</taxon>
    </lineage>
</organism>
<dbReference type="InterPro" id="IPR009599">
    <property type="entry name" value="DUF1207"/>
</dbReference>
<reference evidence="1 2" key="1">
    <citation type="submission" date="2019-08" db="EMBL/GenBank/DDBJ databases">
        <title>Deep-cultivation of Planctomycetes and their phenomic and genomic characterization uncovers novel biology.</title>
        <authorList>
            <person name="Wiegand S."/>
            <person name="Jogler M."/>
            <person name="Boedeker C."/>
            <person name="Pinto D."/>
            <person name="Vollmers J."/>
            <person name="Rivas-Marin E."/>
            <person name="Kohn T."/>
            <person name="Peeters S.H."/>
            <person name="Heuer A."/>
            <person name="Rast P."/>
            <person name="Oberbeckmann S."/>
            <person name="Bunk B."/>
            <person name="Jeske O."/>
            <person name="Meyerdierks A."/>
            <person name="Storesund J.E."/>
            <person name="Kallscheuer N."/>
            <person name="Luecker S."/>
            <person name="Lage O.M."/>
            <person name="Pohl T."/>
            <person name="Merkel B.J."/>
            <person name="Hornburger P."/>
            <person name="Mueller R.-W."/>
            <person name="Bruemmer F."/>
            <person name="Labrenz M."/>
            <person name="Spormann A.M."/>
            <person name="Op den Camp H."/>
            <person name="Overmann J."/>
            <person name="Amann R."/>
            <person name="Jetten M.S.M."/>
            <person name="Mascher T."/>
            <person name="Medema M.H."/>
            <person name="Devos D.P."/>
            <person name="Kaster A.-K."/>
            <person name="Ovreas L."/>
            <person name="Rohde M."/>
            <person name="Galperin M.Y."/>
            <person name="Jogler C."/>
        </authorList>
    </citation>
    <scope>NUCLEOTIDE SEQUENCE [LARGE SCALE GENOMIC DNA]</scope>
    <source>
        <strain evidence="1 2">Pr1d</strain>
    </source>
</reference>
<dbReference type="Proteomes" id="UP000323917">
    <property type="component" value="Chromosome"/>
</dbReference>
<dbReference type="EMBL" id="CP042913">
    <property type="protein sequence ID" value="QEG34258.1"/>
    <property type="molecule type" value="Genomic_DNA"/>
</dbReference>
<evidence type="ECO:0000313" key="1">
    <source>
        <dbReference type="EMBL" id="QEG34258.1"/>
    </source>
</evidence>
<dbReference type="KEGG" id="bgok:Pr1d_15320"/>
<name>A0A5B9Q5E6_9BACT</name>
<evidence type="ECO:0008006" key="3">
    <source>
        <dbReference type="Google" id="ProtNLM"/>
    </source>
</evidence>
<evidence type="ECO:0000313" key="2">
    <source>
        <dbReference type="Proteomes" id="UP000323917"/>
    </source>
</evidence>
<keyword evidence="2" id="KW-1185">Reference proteome</keyword>